<dbReference type="SUPFAM" id="SSF54211">
    <property type="entry name" value="Ribosomal protein S5 domain 2-like"/>
    <property type="match status" value="1"/>
</dbReference>
<dbReference type="PROSITE" id="PS00058">
    <property type="entry name" value="DNA_MISMATCH_REPAIR_1"/>
    <property type="match status" value="1"/>
</dbReference>
<dbReference type="GO" id="GO:0016887">
    <property type="term" value="F:ATP hydrolysis activity"/>
    <property type="evidence" value="ECO:0007669"/>
    <property type="project" value="InterPro"/>
</dbReference>
<feature type="compositionally biased region" description="Basic and acidic residues" evidence="5">
    <location>
        <begin position="527"/>
        <end position="550"/>
    </location>
</feature>
<comment type="function">
    <text evidence="4">This protein is involved in the repair of mismatches in DNA. It is required for dam-dependent methyl-directed DNA mismatch repair. May act as a 'molecular matchmaker', a protein that promotes the formation of a stable complex between two or more DNA-binding proteins in an ATP-dependent manner without itself being part of a final effector complex.</text>
</comment>
<dbReference type="InterPro" id="IPR013507">
    <property type="entry name" value="DNA_mismatch_S5_2-like"/>
</dbReference>
<evidence type="ECO:0000256" key="2">
    <source>
        <dbReference type="ARBA" id="ARBA00022763"/>
    </source>
</evidence>
<dbReference type="Gene3D" id="3.30.1370.100">
    <property type="entry name" value="MutL, C-terminal domain, regulatory subdomain"/>
    <property type="match status" value="1"/>
</dbReference>
<dbReference type="GO" id="GO:0030983">
    <property type="term" value="F:mismatched DNA binding"/>
    <property type="evidence" value="ECO:0007669"/>
    <property type="project" value="InterPro"/>
</dbReference>
<dbReference type="Pfam" id="PF01119">
    <property type="entry name" value="DNA_mis_repair"/>
    <property type="match status" value="1"/>
</dbReference>
<dbReference type="SUPFAM" id="SSF118116">
    <property type="entry name" value="DNA mismatch repair protein MutL"/>
    <property type="match status" value="1"/>
</dbReference>
<dbReference type="GO" id="GO:0006298">
    <property type="term" value="P:mismatch repair"/>
    <property type="evidence" value="ECO:0007669"/>
    <property type="project" value="UniProtKB-UniRule"/>
</dbReference>
<dbReference type="GO" id="GO:0032300">
    <property type="term" value="C:mismatch repair complex"/>
    <property type="evidence" value="ECO:0007669"/>
    <property type="project" value="InterPro"/>
</dbReference>
<dbReference type="GO" id="GO:0005524">
    <property type="term" value="F:ATP binding"/>
    <property type="evidence" value="ECO:0007669"/>
    <property type="project" value="InterPro"/>
</dbReference>
<evidence type="ECO:0000313" key="9">
    <source>
        <dbReference type="Proteomes" id="UP000321306"/>
    </source>
</evidence>
<dbReference type="Proteomes" id="UP000321306">
    <property type="component" value="Unassembled WGS sequence"/>
</dbReference>
<dbReference type="RefSeq" id="WP_146887082.1">
    <property type="nucleotide sequence ID" value="NZ_BJXB01000018.1"/>
</dbReference>
<dbReference type="InterPro" id="IPR014721">
    <property type="entry name" value="Ribsml_uS5_D2-typ_fold_subgr"/>
</dbReference>
<dbReference type="HAMAP" id="MF_00149">
    <property type="entry name" value="DNA_mis_repair"/>
    <property type="match status" value="1"/>
</dbReference>
<dbReference type="Gene3D" id="3.30.230.10">
    <property type="match status" value="1"/>
</dbReference>
<comment type="similarity">
    <text evidence="1 4">Belongs to the DNA mismatch repair MutL/HexB family.</text>
</comment>
<dbReference type="CDD" id="cd16926">
    <property type="entry name" value="HATPase_MutL-MLH-PMS-like"/>
    <property type="match status" value="1"/>
</dbReference>
<dbReference type="InterPro" id="IPR042121">
    <property type="entry name" value="MutL_C_regsub"/>
</dbReference>
<dbReference type="CDD" id="cd00782">
    <property type="entry name" value="MutL_Trans"/>
    <property type="match status" value="1"/>
</dbReference>
<keyword evidence="2 4" id="KW-0227">DNA damage</keyword>
<protein>
    <recommendedName>
        <fullName evidence="4">DNA mismatch repair protein MutL</fullName>
    </recommendedName>
</protein>
<dbReference type="InterPro" id="IPR036890">
    <property type="entry name" value="HATPase_C_sf"/>
</dbReference>
<dbReference type="EMBL" id="BJXB01000018">
    <property type="protein sequence ID" value="GEM48202.1"/>
    <property type="molecule type" value="Genomic_DNA"/>
</dbReference>
<evidence type="ECO:0000256" key="4">
    <source>
        <dbReference type="HAMAP-Rule" id="MF_00149"/>
    </source>
</evidence>
<dbReference type="Pfam" id="PF13589">
    <property type="entry name" value="HATPase_c_3"/>
    <property type="match status" value="1"/>
</dbReference>
<dbReference type="InterPro" id="IPR042120">
    <property type="entry name" value="MutL_C_dimsub"/>
</dbReference>
<comment type="caution">
    <text evidence="8">The sequence shown here is derived from an EMBL/GenBank/DDBJ whole genome shotgun (WGS) entry which is preliminary data.</text>
</comment>
<dbReference type="FunFam" id="3.30.565.10:FF:000003">
    <property type="entry name" value="DNA mismatch repair endonuclease MutL"/>
    <property type="match status" value="1"/>
</dbReference>
<dbReference type="AlphaFoldDB" id="A0A511N5R4"/>
<dbReference type="InterPro" id="IPR037198">
    <property type="entry name" value="MutL_C_sf"/>
</dbReference>
<accession>A0A511N5R4</accession>
<dbReference type="InterPro" id="IPR002099">
    <property type="entry name" value="MutL/Mlh/PMS"/>
</dbReference>
<evidence type="ECO:0000259" key="7">
    <source>
        <dbReference type="SMART" id="SM01340"/>
    </source>
</evidence>
<reference evidence="8 9" key="1">
    <citation type="submission" date="2019-07" db="EMBL/GenBank/DDBJ databases">
        <title>Whole genome shotgun sequence of Deinococcus cellulosilyticus NBRC 106333.</title>
        <authorList>
            <person name="Hosoyama A."/>
            <person name="Uohara A."/>
            <person name="Ohji S."/>
            <person name="Ichikawa N."/>
        </authorList>
    </citation>
    <scope>NUCLEOTIDE SEQUENCE [LARGE SCALE GENOMIC DNA]</scope>
    <source>
        <strain evidence="8 9">NBRC 106333</strain>
    </source>
</reference>
<dbReference type="SUPFAM" id="SSF55874">
    <property type="entry name" value="ATPase domain of HSP90 chaperone/DNA topoisomerase II/histidine kinase"/>
    <property type="match status" value="1"/>
</dbReference>
<evidence type="ECO:0000259" key="6">
    <source>
        <dbReference type="SMART" id="SM00853"/>
    </source>
</evidence>
<evidence type="ECO:0000256" key="5">
    <source>
        <dbReference type="SAM" id="MobiDB-lite"/>
    </source>
</evidence>
<dbReference type="PANTHER" id="PTHR10073">
    <property type="entry name" value="DNA MISMATCH REPAIR PROTEIN MLH, PMS, MUTL"/>
    <property type="match status" value="1"/>
</dbReference>
<dbReference type="InterPro" id="IPR014790">
    <property type="entry name" value="MutL_C"/>
</dbReference>
<feature type="domain" description="DNA mismatch repair protein S5" evidence="7">
    <location>
        <begin position="205"/>
        <end position="320"/>
    </location>
</feature>
<dbReference type="PANTHER" id="PTHR10073:SF12">
    <property type="entry name" value="DNA MISMATCH REPAIR PROTEIN MLH1"/>
    <property type="match status" value="1"/>
</dbReference>
<dbReference type="Gene3D" id="3.30.565.10">
    <property type="entry name" value="Histidine kinase-like ATPase, C-terminal domain"/>
    <property type="match status" value="1"/>
</dbReference>
<gene>
    <name evidence="4 8" type="primary">mutL</name>
    <name evidence="8" type="ORF">DC3_38370</name>
</gene>
<keyword evidence="3 4" id="KW-0234">DNA repair</keyword>
<dbReference type="NCBIfam" id="TIGR00585">
    <property type="entry name" value="mutl"/>
    <property type="match status" value="1"/>
</dbReference>
<dbReference type="SMART" id="SM01340">
    <property type="entry name" value="DNA_mis_repair"/>
    <property type="match status" value="1"/>
</dbReference>
<feature type="domain" description="MutL C-terminal dimerisation" evidence="6">
    <location>
        <begin position="349"/>
        <end position="484"/>
    </location>
</feature>
<dbReference type="OrthoDB" id="9763467at2"/>
<dbReference type="Pfam" id="PF08676">
    <property type="entry name" value="MutL_C"/>
    <property type="match status" value="1"/>
</dbReference>
<evidence type="ECO:0000256" key="1">
    <source>
        <dbReference type="ARBA" id="ARBA00006082"/>
    </source>
</evidence>
<feature type="region of interest" description="Disordered" evidence="5">
    <location>
        <begin position="525"/>
        <end position="560"/>
    </location>
</feature>
<dbReference type="Gene3D" id="3.30.1540.20">
    <property type="entry name" value="MutL, C-terminal domain, dimerisation subdomain"/>
    <property type="match status" value="1"/>
</dbReference>
<proteinExistence type="inferred from homology"/>
<keyword evidence="9" id="KW-1185">Reference proteome</keyword>
<dbReference type="InterPro" id="IPR020568">
    <property type="entry name" value="Ribosomal_Su5_D2-typ_SF"/>
</dbReference>
<dbReference type="SMART" id="SM00853">
    <property type="entry name" value="MutL_C"/>
    <property type="match status" value="1"/>
</dbReference>
<evidence type="ECO:0000313" key="8">
    <source>
        <dbReference type="EMBL" id="GEM48202.1"/>
    </source>
</evidence>
<name>A0A511N5R4_DEIC1</name>
<sequence length="560" mass="61954">MIQILPVDIQRLIAAGEVITRPLDVVRELIDNALDASATRIDIELSGGGLTAISVKDNGSGIPAEELAKAPLRHATSKIQNMQDVHAIRTLGFRGEALWSIAYAGYLQITTRPQHQLGGTELFAFQDRVRVAPTACPAGTRVTVMKLFEELPARLRIQMQPSSEYRDIIMLVGRYILHHPQVSFKLVLDGELKFQHVSSDLIHAVGTVFGPLSANRMMNVQTPMVQGVISRPELTRPRRDRMHLSVNGRPIQATNELENAIISGYGEFLPANQAPTCILNLTLPPETLDVNIHPTKTQVAFQNLSEVLEALKTAVRDSLLQHPLAQSAPLPKVVTEPLQDKNSLPDFRMIGVYRELYFLAESEGDLWVIDAHAAFERIWYEKLQVAFRKAEPLELPSPEMVQLGAEALGILLERAPMLMQWGFHLEPFGANLVRVRSIPQTLSKLPIQNAVQLVIDSAISGSDPERDVLARLACLPSLKAGQIRADHGQELINGLKSCQNPWVCPHGRPTTLRLPERDIAHAFGRRGVRDLPRGRDAEKAESQEPSDQHEAALSAKRAAP</sequence>
<dbReference type="GO" id="GO:0140664">
    <property type="term" value="F:ATP-dependent DNA damage sensor activity"/>
    <property type="evidence" value="ECO:0007669"/>
    <property type="project" value="InterPro"/>
</dbReference>
<dbReference type="InterPro" id="IPR014762">
    <property type="entry name" value="DNA_mismatch_repair_CS"/>
</dbReference>
<organism evidence="8 9">
    <name type="scientific">Deinococcus cellulosilyticus (strain DSM 18568 / NBRC 106333 / KACC 11606 / 5516J-15)</name>
    <dbReference type="NCBI Taxonomy" id="1223518"/>
    <lineage>
        <taxon>Bacteria</taxon>
        <taxon>Thermotogati</taxon>
        <taxon>Deinococcota</taxon>
        <taxon>Deinococci</taxon>
        <taxon>Deinococcales</taxon>
        <taxon>Deinococcaceae</taxon>
        <taxon>Deinococcus</taxon>
    </lineage>
</organism>
<dbReference type="InterPro" id="IPR020667">
    <property type="entry name" value="DNA_mismatch_repair_MutL"/>
</dbReference>
<evidence type="ECO:0000256" key="3">
    <source>
        <dbReference type="ARBA" id="ARBA00023204"/>
    </source>
</evidence>
<dbReference type="InterPro" id="IPR038973">
    <property type="entry name" value="MutL/Mlh/Pms-like"/>
</dbReference>